<dbReference type="InterPro" id="IPR041645">
    <property type="entry name" value="ADAMTS_CR_2"/>
</dbReference>
<dbReference type="Gene3D" id="2.20.100.10">
    <property type="entry name" value="Thrombospondin type-1 (TSP1) repeat"/>
    <property type="match status" value="1"/>
</dbReference>
<keyword evidence="14" id="KW-1185">Reference proteome</keyword>
<dbReference type="EC" id="3.4.24.82" evidence="12"/>
<dbReference type="GeneID" id="8237901"/>
<gene>
    <name evidence="13" type="primary">8237901</name>
    <name evidence="12" type="ORF">Phum_PHUM225130</name>
</gene>
<evidence type="ECO:0000256" key="8">
    <source>
        <dbReference type="ARBA" id="ARBA00023157"/>
    </source>
</evidence>
<dbReference type="KEGG" id="phu:Phum_PHUM225130"/>
<keyword evidence="7" id="KW-0482">Metalloprotease</keyword>
<dbReference type="EMBL" id="DS235191">
    <property type="protein sequence ID" value="EEB13132.1"/>
    <property type="molecule type" value="Genomic_DNA"/>
</dbReference>
<dbReference type="OMA" id="QCKTPHR"/>
<dbReference type="HOGENOM" id="CLU_023955_0_0_1"/>
<dbReference type="InterPro" id="IPR024079">
    <property type="entry name" value="MetalloPept_cat_dom_sf"/>
</dbReference>
<evidence type="ECO:0000256" key="1">
    <source>
        <dbReference type="ARBA" id="ARBA00004613"/>
    </source>
</evidence>
<reference evidence="12" key="2">
    <citation type="submission" date="2007-04" db="EMBL/GenBank/DDBJ databases">
        <title>The genome of the human body louse.</title>
        <authorList>
            <consortium name="The Human Body Louse Genome Consortium"/>
            <person name="Kirkness E."/>
            <person name="Walenz B."/>
            <person name="Hass B."/>
            <person name="Bruggner R."/>
            <person name="Strausberg R."/>
        </authorList>
    </citation>
    <scope>NUCLEOTIDE SEQUENCE</scope>
    <source>
        <strain evidence="12">USDA</strain>
    </source>
</reference>
<comment type="caution">
    <text evidence="10">Lacks conserved residue(s) required for the propagation of feature annotation.</text>
</comment>
<dbReference type="GO" id="GO:0046872">
    <property type="term" value="F:metal ion binding"/>
    <property type="evidence" value="ECO:0007669"/>
    <property type="project" value="UniProtKB-KW"/>
</dbReference>
<keyword evidence="3" id="KW-0645">Protease</keyword>
<dbReference type="SUPFAM" id="SSF82895">
    <property type="entry name" value="TSP-1 type 1 repeat"/>
    <property type="match status" value="1"/>
</dbReference>
<reference evidence="13" key="3">
    <citation type="submission" date="2020-05" db="UniProtKB">
        <authorList>
            <consortium name="EnsemblMetazoa"/>
        </authorList>
    </citation>
    <scope>IDENTIFICATION</scope>
    <source>
        <strain evidence="13">USDA</strain>
    </source>
</reference>
<dbReference type="PANTHER" id="PTHR13723">
    <property type="entry name" value="ADAMTS A DISINTEGRIN AND METALLOPROTEASE WITH THROMBOSPONDIN MOTIFS PROTEASE"/>
    <property type="match status" value="1"/>
</dbReference>
<dbReference type="OrthoDB" id="9942326at2759"/>
<accession>E0VIC6</accession>
<proteinExistence type="predicted"/>
<dbReference type="InterPro" id="IPR036383">
    <property type="entry name" value="TSP1_rpt_sf"/>
</dbReference>
<dbReference type="GO" id="GO:0030198">
    <property type="term" value="P:extracellular matrix organization"/>
    <property type="evidence" value="ECO:0007669"/>
    <property type="project" value="TreeGrafter"/>
</dbReference>
<dbReference type="VEuPathDB" id="VectorBase:PHUM225130"/>
<dbReference type="EMBL" id="AAZO01002612">
    <property type="status" value="NOT_ANNOTATED_CDS"/>
    <property type="molecule type" value="Genomic_DNA"/>
</dbReference>
<keyword evidence="2" id="KW-0964">Secreted</keyword>
<dbReference type="GO" id="GO:0004222">
    <property type="term" value="F:metalloendopeptidase activity"/>
    <property type="evidence" value="ECO:0007669"/>
    <property type="project" value="InterPro"/>
</dbReference>
<dbReference type="Gene3D" id="3.40.1620.60">
    <property type="match status" value="1"/>
</dbReference>
<dbReference type="eggNOG" id="KOG3538">
    <property type="taxonomic scope" value="Eukaryota"/>
</dbReference>
<dbReference type="AlphaFoldDB" id="E0VIC6"/>
<feature type="binding site" evidence="10">
    <location>
        <position position="140"/>
    </location>
    <ligand>
        <name>Zn(2+)</name>
        <dbReference type="ChEBI" id="CHEBI:29105"/>
        <note>catalytic</note>
    </ligand>
</feature>
<dbReference type="Pfam" id="PF13574">
    <property type="entry name" value="Reprolysin_2"/>
    <property type="match status" value="1"/>
</dbReference>
<dbReference type="CTD" id="8237901"/>
<sequence>MDMLLAYMNAIQALYHHPSLQQPIDIVLIKMEILKRQPSDLPHYNGERSQLLDSFCAYNQKHNPKGDDNPNHWDMGLYVSGLDFFAYENGKRSGVTMGLATVGGVCMEKYNCVIAELGTTNVFGKPYPSAGFTSVYVLAHEMGHNIGMHHDSTHNNCPKEGYIMSPSRGTNGETLWSTCSAEVAKSMGWAKCLEDSPPKPQKGLDHAKYENLPGVYWGAKRQCEVLLRDKDAEIHNTVRLETICENLHCKTPHRSGFYFAGPALEGTTCGENKWCQGGICVNKKKKPSLNIVKGGWSDWITVKQCSSQCLEKSKGHQSQRRTCTNPAPVNTDEGCDGPGFEVMLCKDDQLCKSKRQPITDYAGTKCLEFSKLLPELDKSASGLQATYESGRLWMSCAIFCKRKNTNSFYTPRMELNDLNIDPYFPDGTWCHNDGQINYYCVQHHCLPENFKFTKGIFTSDDVSILQNAPPKQLPKSDDVLKYFSIDSNKKPLLTTLKPEINVPSNDDDWFDKDYLELPNTKI</sequence>
<name>E0VIC6_PEDHC</name>
<evidence type="ECO:0000256" key="5">
    <source>
        <dbReference type="ARBA" id="ARBA00022801"/>
    </source>
</evidence>
<dbReference type="Proteomes" id="UP000009046">
    <property type="component" value="Unassembled WGS sequence"/>
</dbReference>
<evidence type="ECO:0000313" key="13">
    <source>
        <dbReference type="EnsemblMetazoa" id="PHUM225130-PA"/>
    </source>
</evidence>
<evidence type="ECO:0000256" key="6">
    <source>
        <dbReference type="ARBA" id="ARBA00022833"/>
    </source>
</evidence>
<keyword evidence="8" id="KW-1015">Disulfide bond</keyword>
<evidence type="ECO:0000256" key="10">
    <source>
        <dbReference type="PROSITE-ProRule" id="PRU00276"/>
    </source>
</evidence>
<dbReference type="SUPFAM" id="SSF55486">
    <property type="entry name" value="Metalloproteases ('zincins'), catalytic domain"/>
    <property type="match status" value="1"/>
</dbReference>
<evidence type="ECO:0000256" key="7">
    <source>
        <dbReference type="ARBA" id="ARBA00023049"/>
    </source>
</evidence>
<evidence type="ECO:0000313" key="14">
    <source>
        <dbReference type="Proteomes" id="UP000009046"/>
    </source>
</evidence>
<evidence type="ECO:0000256" key="4">
    <source>
        <dbReference type="ARBA" id="ARBA00022723"/>
    </source>
</evidence>
<protein>
    <submittedName>
        <fullName evidence="12">ADAMTS-4, putative</fullName>
        <ecNumber evidence="12">3.4.24.82</ecNumber>
    </submittedName>
</protein>
<keyword evidence="6 10" id="KW-0862">Zinc</keyword>
<evidence type="ECO:0000256" key="2">
    <source>
        <dbReference type="ARBA" id="ARBA00022525"/>
    </source>
</evidence>
<dbReference type="Pfam" id="PF17771">
    <property type="entry name" value="ADAMTS_CR_2"/>
    <property type="match status" value="1"/>
</dbReference>
<feature type="domain" description="Peptidase M12B" evidence="11">
    <location>
        <begin position="1"/>
        <end position="180"/>
    </location>
</feature>
<dbReference type="PROSITE" id="PS50215">
    <property type="entry name" value="ADAM_MEPRO"/>
    <property type="match status" value="1"/>
</dbReference>
<reference evidence="12" key="1">
    <citation type="submission" date="2007-04" db="EMBL/GenBank/DDBJ databases">
        <title>Annotation of Pediculus humanus corporis strain USDA.</title>
        <authorList>
            <person name="Kirkness E."/>
            <person name="Hannick L."/>
            <person name="Hass B."/>
            <person name="Bruggner R."/>
            <person name="Lawson D."/>
            <person name="Bidwell S."/>
            <person name="Joardar V."/>
            <person name="Caler E."/>
            <person name="Walenz B."/>
            <person name="Inman J."/>
            <person name="Schobel S."/>
            <person name="Galinsky K."/>
            <person name="Amedeo P."/>
            <person name="Strausberg R."/>
        </authorList>
    </citation>
    <scope>NUCLEOTIDE SEQUENCE</scope>
    <source>
        <strain evidence="12">USDA</strain>
    </source>
</reference>
<feature type="binding site" evidence="10">
    <location>
        <position position="150"/>
    </location>
    <ligand>
        <name>Zn(2+)</name>
        <dbReference type="ChEBI" id="CHEBI:29105"/>
        <note>catalytic</note>
    </ligand>
</feature>
<keyword evidence="5 12" id="KW-0378">Hydrolase</keyword>
<dbReference type="InterPro" id="IPR000884">
    <property type="entry name" value="TSP1_rpt"/>
</dbReference>
<evidence type="ECO:0000259" key="11">
    <source>
        <dbReference type="PROSITE" id="PS50215"/>
    </source>
</evidence>
<dbReference type="PROSITE" id="PS50092">
    <property type="entry name" value="TSP1"/>
    <property type="match status" value="1"/>
</dbReference>
<dbReference type="PANTHER" id="PTHR13723:SF294">
    <property type="entry name" value="A DISINTEGRIN AND METALLOPROTEINASE WITH THROMBOSPONDIN MOTIFS 7-LIKE PROTEIN"/>
    <property type="match status" value="1"/>
</dbReference>
<dbReference type="GO" id="GO:0005576">
    <property type="term" value="C:extracellular region"/>
    <property type="evidence" value="ECO:0007669"/>
    <property type="project" value="UniProtKB-SubCell"/>
</dbReference>
<organism>
    <name type="scientific">Pediculus humanus subsp. corporis</name>
    <name type="common">Body louse</name>
    <dbReference type="NCBI Taxonomy" id="121224"/>
    <lineage>
        <taxon>Eukaryota</taxon>
        <taxon>Metazoa</taxon>
        <taxon>Ecdysozoa</taxon>
        <taxon>Arthropoda</taxon>
        <taxon>Hexapoda</taxon>
        <taxon>Insecta</taxon>
        <taxon>Pterygota</taxon>
        <taxon>Neoptera</taxon>
        <taxon>Paraneoptera</taxon>
        <taxon>Psocodea</taxon>
        <taxon>Troctomorpha</taxon>
        <taxon>Phthiraptera</taxon>
        <taxon>Anoplura</taxon>
        <taxon>Pediculidae</taxon>
        <taxon>Pediculus</taxon>
    </lineage>
</organism>
<dbReference type="GO" id="GO:0006508">
    <property type="term" value="P:proteolysis"/>
    <property type="evidence" value="ECO:0007669"/>
    <property type="project" value="UniProtKB-KW"/>
</dbReference>
<feature type="binding site" evidence="10">
    <location>
        <position position="144"/>
    </location>
    <ligand>
        <name>Zn(2+)</name>
        <dbReference type="ChEBI" id="CHEBI:29105"/>
        <note>catalytic</note>
    </ligand>
</feature>
<dbReference type="EnsemblMetazoa" id="PHUM225130-RA">
    <property type="protein sequence ID" value="PHUM225130-PA"/>
    <property type="gene ID" value="PHUM225130"/>
</dbReference>
<evidence type="ECO:0000256" key="3">
    <source>
        <dbReference type="ARBA" id="ARBA00022670"/>
    </source>
</evidence>
<dbReference type="InterPro" id="IPR050439">
    <property type="entry name" value="ADAMTS_ADAMTS-like"/>
</dbReference>
<dbReference type="STRING" id="121224.E0VIC6"/>
<keyword evidence="9" id="KW-0325">Glycoprotein</keyword>
<evidence type="ECO:0000313" key="12">
    <source>
        <dbReference type="EMBL" id="EEB13132.1"/>
    </source>
</evidence>
<dbReference type="RefSeq" id="XP_002425870.1">
    <property type="nucleotide sequence ID" value="XM_002425825.1"/>
</dbReference>
<evidence type="ECO:0000256" key="9">
    <source>
        <dbReference type="ARBA" id="ARBA00023180"/>
    </source>
</evidence>
<keyword evidence="4 10" id="KW-0479">Metal-binding</keyword>
<dbReference type="Gene3D" id="3.40.390.10">
    <property type="entry name" value="Collagenase (Catalytic Domain)"/>
    <property type="match status" value="1"/>
</dbReference>
<dbReference type="GO" id="GO:0031012">
    <property type="term" value="C:extracellular matrix"/>
    <property type="evidence" value="ECO:0007669"/>
    <property type="project" value="TreeGrafter"/>
</dbReference>
<dbReference type="InterPro" id="IPR001590">
    <property type="entry name" value="Peptidase_M12B"/>
</dbReference>
<dbReference type="InParanoid" id="E0VIC6"/>
<comment type="subcellular location">
    <subcellularLocation>
        <location evidence="1">Secreted</location>
    </subcellularLocation>
</comment>
<feature type="active site" evidence="10">
    <location>
        <position position="141"/>
    </location>
</feature>